<dbReference type="InterPro" id="IPR018110">
    <property type="entry name" value="Mandel_Rmase/mucon_lact_enz_CS"/>
</dbReference>
<dbReference type="GO" id="GO:0000287">
    <property type="term" value="F:magnesium ion binding"/>
    <property type="evidence" value="ECO:0007669"/>
    <property type="project" value="UniProtKB-UniRule"/>
</dbReference>
<comment type="cofactor">
    <cofactor evidence="1 7">
        <name>a divalent metal cation</name>
        <dbReference type="ChEBI" id="CHEBI:60240"/>
    </cofactor>
</comment>
<dbReference type="SFLD" id="SFLDF00009">
    <property type="entry name" value="o-succinylbenzoate_synthase"/>
    <property type="match status" value="1"/>
</dbReference>
<protein>
    <recommendedName>
        <fullName evidence="6 7">o-succinylbenzoate synthase</fullName>
        <shortName evidence="7">OSB synthase</shortName>
        <shortName evidence="7">OSBS</shortName>
        <ecNumber evidence="6 7">4.2.1.113</ecNumber>
    </recommendedName>
    <alternativeName>
        <fullName evidence="7">4-(2'-carboxyphenyl)-4-oxybutyric acid synthase</fullName>
    </alternativeName>
    <alternativeName>
        <fullName evidence="7">o-succinylbenzoic acid synthase</fullName>
    </alternativeName>
</protein>
<comment type="catalytic activity">
    <reaction evidence="7">
        <text>(1R,6R)-6-hydroxy-2-succinyl-cyclohexa-2,4-diene-1-carboxylate = 2-succinylbenzoate + H2O</text>
        <dbReference type="Rhea" id="RHEA:10196"/>
        <dbReference type="ChEBI" id="CHEBI:15377"/>
        <dbReference type="ChEBI" id="CHEBI:18325"/>
        <dbReference type="ChEBI" id="CHEBI:58689"/>
        <dbReference type="EC" id="4.2.1.113"/>
    </reaction>
</comment>
<dbReference type="PROSITE" id="PS00908">
    <property type="entry name" value="MR_MLE_1"/>
    <property type="match status" value="1"/>
</dbReference>
<dbReference type="GO" id="GO:0009063">
    <property type="term" value="P:amino acid catabolic process"/>
    <property type="evidence" value="ECO:0007669"/>
    <property type="project" value="InterPro"/>
</dbReference>
<evidence type="ECO:0000256" key="4">
    <source>
        <dbReference type="ARBA" id="ARBA00022842"/>
    </source>
</evidence>
<reference evidence="9 10" key="1">
    <citation type="submission" date="2018-07" db="EMBL/GenBank/DDBJ databases">
        <title>Genomic Encyclopedia of Type Strains, Phase IV (KMG-IV): sequencing the most valuable type-strain genomes for metagenomic binning, comparative biology and taxonomic classification.</title>
        <authorList>
            <person name="Goeker M."/>
        </authorList>
    </citation>
    <scope>NUCLEOTIDE SEQUENCE [LARGE SCALE GENOMIC DNA]</scope>
    <source>
        <strain evidence="9 10">DSM 27696</strain>
    </source>
</reference>
<feature type="domain" description="Mandelate racemase/muconate lactonizing enzyme C-terminal" evidence="8">
    <location>
        <begin position="145"/>
        <end position="237"/>
    </location>
</feature>
<organism evidence="9 10">
    <name type="scientific">Saliterribacillus persicus</name>
    <dbReference type="NCBI Taxonomy" id="930114"/>
    <lineage>
        <taxon>Bacteria</taxon>
        <taxon>Bacillati</taxon>
        <taxon>Bacillota</taxon>
        <taxon>Bacilli</taxon>
        <taxon>Bacillales</taxon>
        <taxon>Bacillaceae</taxon>
        <taxon>Saliterribacillus</taxon>
    </lineage>
</organism>
<feature type="active site" description="Proton acceptor" evidence="7">
    <location>
        <position position="265"/>
    </location>
</feature>
<feature type="binding site" evidence="7">
    <location>
        <position position="241"/>
    </location>
    <ligand>
        <name>Mg(2+)</name>
        <dbReference type="ChEBI" id="CHEBI:18420"/>
    </ligand>
</feature>
<keyword evidence="5 7" id="KW-0456">Lyase</keyword>
<dbReference type="HAMAP" id="MF_01933">
    <property type="entry name" value="MenC_2"/>
    <property type="match status" value="1"/>
</dbReference>
<dbReference type="SFLD" id="SFLDS00001">
    <property type="entry name" value="Enolase"/>
    <property type="match status" value="1"/>
</dbReference>
<comment type="caution">
    <text evidence="9">The sequence shown here is derived from an EMBL/GenBank/DDBJ whole genome shotgun (WGS) entry which is preliminary data.</text>
</comment>
<dbReference type="GO" id="GO:0043748">
    <property type="term" value="F:O-succinylbenzoate synthase activity"/>
    <property type="evidence" value="ECO:0007669"/>
    <property type="project" value="UniProtKB-EC"/>
</dbReference>
<keyword evidence="4 7" id="KW-0460">Magnesium</keyword>
<proteinExistence type="inferred from homology"/>
<dbReference type="PANTHER" id="PTHR48073">
    <property type="entry name" value="O-SUCCINYLBENZOATE SYNTHASE-RELATED"/>
    <property type="match status" value="1"/>
</dbReference>
<dbReference type="UniPathway" id="UPA00079"/>
<dbReference type="GO" id="GO:0016854">
    <property type="term" value="F:racemase and epimerase activity"/>
    <property type="evidence" value="ECO:0007669"/>
    <property type="project" value="UniProtKB-ARBA"/>
</dbReference>
<gene>
    <name evidence="7" type="primary">menC</name>
    <name evidence="9" type="ORF">DFR57_101350</name>
</gene>
<dbReference type="Gene3D" id="3.20.20.120">
    <property type="entry name" value="Enolase-like C-terminal domain"/>
    <property type="match status" value="1"/>
</dbReference>
<dbReference type="InterPro" id="IPR013342">
    <property type="entry name" value="Mandelate_racemase_C"/>
</dbReference>
<keyword evidence="10" id="KW-1185">Reference proteome</keyword>
<dbReference type="SUPFAM" id="SSF51604">
    <property type="entry name" value="Enolase C-terminal domain-like"/>
    <property type="match status" value="1"/>
</dbReference>
<sequence>MTMRIKKLILHRLQMPLKEPFKNSLTTTTHKDFTLVELIDESGLRGFGETVAFRSPWYTEETSDSTRLMIEKHLCPIVKEQPYEHPSEFGKRIRDVRRNNMAKAAVEGALWDLYAKKENVPLYKLIGGVRSQVRAGVSIGMQDSISTVLEEIEQALLAGYERVKLKIKPGNDIALIEAVRNDYPDLALMVDANSAYTIDDIEHLKQLDKYNLLMIEQPLGTDDFVDHAKLQQQIETPICLDESIHTLSDVKTAITLGSCQIINMKLGRVGGFTEAVRIHDYCRENGIPLWGGGMLEAGVGRLQSLALATLDNFKFPADTAASDRYFKRDILRQPVEVDNGFIHLSESAGIGHDIDREALRLYRVEKKVLT</sequence>
<dbReference type="NCBIfam" id="TIGR01928">
    <property type="entry name" value="menC_lowGC_arch"/>
    <property type="match status" value="1"/>
</dbReference>
<feature type="active site" description="Proton donor" evidence="7">
    <location>
        <position position="166"/>
    </location>
</feature>
<keyword evidence="2 7" id="KW-0474">Menaquinone biosynthesis</keyword>
<evidence type="ECO:0000256" key="1">
    <source>
        <dbReference type="ARBA" id="ARBA00001968"/>
    </source>
</evidence>
<dbReference type="SFLD" id="SFLDG00180">
    <property type="entry name" value="muconate_cycloisomerase"/>
    <property type="match status" value="1"/>
</dbReference>
<comment type="pathway">
    <text evidence="7">Quinol/quinone metabolism; menaquinone biosynthesis.</text>
</comment>
<name>A0A368YDQ8_9BACI</name>
<dbReference type="Gene3D" id="3.30.390.10">
    <property type="entry name" value="Enolase-like, N-terminal domain"/>
    <property type="match status" value="1"/>
</dbReference>
<comment type="similarity">
    <text evidence="7">Belongs to the mandelate racemase/muconate lactonizing enzyme family. MenC type 2 subfamily.</text>
</comment>
<keyword evidence="3 7" id="KW-0479">Metal-binding</keyword>
<dbReference type="AlphaFoldDB" id="A0A368YDQ8"/>
<comment type="function">
    <text evidence="7">Converts 2-succinyl-6-hydroxy-2,4-cyclohexadiene-1-carboxylate (SHCHC) to 2-succinylbenzoate (OSB).</text>
</comment>
<dbReference type="Proteomes" id="UP000252585">
    <property type="component" value="Unassembled WGS sequence"/>
</dbReference>
<evidence type="ECO:0000256" key="6">
    <source>
        <dbReference type="ARBA" id="ARBA00029491"/>
    </source>
</evidence>
<dbReference type="EMBL" id="QPJJ01000001">
    <property type="protein sequence ID" value="RCW77476.1"/>
    <property type="molecule type" value="Genomic_DNA"/>
</dbReference>
<dbReference type="PANTHER" id="PTHR48073:SF5">
    <property type="entry name" value="O-SUCCINYLBENZOATE SYNTHASE"/>
    <property type="match status" value="1"/>
</dbReference>
<evidence type="ECO:0000256" key="5">
    <source>
        <dbReference type="ARBA" id="ARBA00023239"/>
    </source>
</evidence>
<dbReference type="CDD" id="cd03317">
    <property type="entry name" value="NAAAR"/>
    <property type="match status" value="1"/>
</dbReference>
<dbReference type="EC" id="4.2.1.113" evidence="6 7"/>
<dbReference type="OrthoDB" id="9774531at2"/>
<dbReference type="UniPathway" id="UPA01057">
    <property type="reaction ID" value="UER00165"/>
</dbReference>
<evidence type="ECO:0000313" key="9">
    <source>
        <dbReference type="EMBL" id="RCW77476.1"/>
    </source>
</evidence>
<dbReference type="InterPro" id="IPR047585">
    <property type="entry name" value="MenC"/>
</dbReference>
<comment type="pathway">
    <text evidence="7">Quinol/quinone metabolism; 1,4-dihydroxy-2-naphthoate biosynthesis; 1,4-dihydroxy-2-naphthoate from chorismate: step 4/7.</text>
</comment>
<dbReference type="InterPro" id="IPR029065">
    <property type="entry name" value="Enolase_C-like"/>
</dbReference>
<dbReference type="InterPro" id="IPR036849">
    <property type="entry name" value="Enolase-like_C_sf"/>
</dbReference>
<feature type="binding site" evidence="7">
    <location>
        <position position="216"/>
    </location>
    <ligand>
        <name>Mg(2+)</name>
        <dbReference type="ChEBI" id="CHEBI:18420"/>
    </ligand>
</feature>
<evidence type="ECO:0000256" key="2">
    <source>
        <dbReference type="ARBA" id="ARBA00022428"/>
    </source>
</evidence>
<dbReference type="Pfam" id="PF02746">
    <property type="entry name" value="MR_MLE_N"/>
    <property type="match status" value="1"/>
</dbReference>
<dbReference type="InterPro" id="IPR010197">
    <property type="entry name" value="OSBS/NAAAR"/>
</dbReference>
<accession>A0A368YDQ8</accession>
<dbReference type="Pfam" id="PF13378">
    <property type="entry name" value="MR_MLE_C"/>
    <property type="match status" value="1"/>
</dbReference>
<evidence type="ECO:0000259" key="8">
    <source>
        <dbReference type="SMART" id="SM00922"/>
    </source>
</evidence>
<dbReference type="InterPro" id="IPR013341">
    <property type="entry name" value="Mandelate_racemase_N_dom"/>
</dbReference>
<evidence type="ECO:0000256" key="3">
    <source>
        <dbReference type="ARBA" id="ARBA00022723"/>
    </source>
</evidence>
<feature type="binding site" evidence="7">
    <location>
        <position position="191"/>
    </location>
    <ligand>
        <name>Mg(2+)</name>
        <dbReference type="ChEBI" id="CHEBI:18420"/>
    </ligand>
</feature>
<evidence type="ECO:0000313" key="10">
    <source>
        <dbReference type="Proteomes" id="UP000252585"/>
    </source>
</evidence>
<dbReference type="RefSeq" id="WP_114351505.1">
    <property type="nucleotide sequence ID" value="NZ_QPJJ01000001.1"/>
</dbReference>
<evidence type="ECO:0000256" key="7">
    <source>
        <dbReference type="HAMAP-Rule" id="MF_01933"/>
    </source>
</evidence>
<dbReference type="SMART" id="SM00922">
    <property type="entry name" value="MR_MLE"/>
    <property type="match status" value="1"/>
</dbReference>
<dbReference type="GO" id="GO:0009234">
    <property type="term" value="P:menaquinone biosynthetic process"/>
    <property type="evidence" value="ECO:0007669"/>
    <property type="project" value="UniProtKB-UniRule"/>
</dbReference>
<dbReference type="InterPro" id="IPR029017">
    <property type="entry name" value="Enolase-like_N"/>
</dbReference>
<dbReference type="SUPFAM" id="SSF54826">
    <property type="entry name" value="Enolase N-terminal domain-like"/>
    <property type="match status" value="1"/>
</dbReference>